<evidence type="ECO:0000256" key="4">
    <source>
        <dbReference type="ARBA" id="ARBA00022982"/>
    </source>
</evidence>
<dbReference type="SUPFAM" id="SSF158442">
    <property type="entry name" value="DsbB-like"/>
    <property type="match status" value="1"/>
</dbReference>
<keyword evidence="3 8" id="KW-0812">Transmembrane</keyword>
<gene>
    <name evidence="9" type="ORF">CXB77_11120</name>
</gene>
<protein>
    <submittedName>
        <fullName evidence="9">Disulfide bond formation protein B</fullName>
    </submittedName>
</protein>
<dbReference type="Gene3D" id="1.20.1550.10">
    <property type="entry name" value="DsbB-like"/>
    <property type="match status" value="1"/>
</dbReference>
<comment type="caution">
    <text evidence="9">The sequence shown here is derived from an EMBL/GenBank/DDBJ whole genome shotgun (WGS) entry which is preliminary data.</text>
</comment>
<organism evidence="9 10">
    <name type="scientific">Chromatium okenii</name>
    <dbReference type="NCBI Taxonomy" id="61644"/>
    <lineage>
        <taxon>Bacteria</taxon>
        <taxon>Pseudomonadati</taxon>
        <taxon>Pseudomonadota</taxon>
        <taxon>Gammaproteobacteria</taxon>
        <taxon>Chromatiales</taxon>
        <taxon>Chromatiaceae</taxon>
        <taxon>Chromatium</taxon>
    </lineage>
</organism>
<accession>A0A2S7XRL8</accession>
<dbReference type="RefSeq" id="WP_105073921.1">
    <property type="nucleotide sequence ID" value="NZ_PPGH01000035.1"/>
</dbReference>
<evidence type="ECO:0000256" key="3">
    <source>
        <dbReference type="ARBA" id="ARBA00022692"/>
    </source>
</evidence>
<dbReference type="PANTHER" id="PTHR36570:SF3">
    <property type="entry name" value="DISULFIDE BOND FORMATION PROTEIN B"/>
    <property type="match status" value="1"/>
</dbReference>
<evidence type="ECO:0000256" key="2">
    <source>
        <dbReference type="ARBA" id="ARBA00022475"/>
    </source>
</evidence>
<feature type="transmembrane region" description="Helical" evidence="8">
    <location>
        <begin position="68"/>
        <end position="87"/>
    </location>
</feature>
<keyword evidence="5 8" id="KW-1133">Transmembrane helix</keyword>
<evidence type="ECO:0000256" key="8">
    <source>
        <dbReference type="SAM" id="Phobius"/>
    </source>
</evidence>
<dbReference type="GO" id="GO:0015035">
    <property type="term" value="F:protein-disulfide reductase activity"/>
    <property type="evidence" value="ECO:0007669"/>
    <property type="project" value="InterPro"/>
</dbReference>
<feature type="transmembrane region" description="Helical" evidence="8">
    <location>
        <begin position="40"/>
        <end position="61"/>
    </location>
</feature>
<keyword evidence="6 8" id="KW-0472">Membrane</keyword>
<evidence type="ECO:0000256" key="7">
    <source>
        <dbReference type="ARBA" id="ARBA00023284"/>
    </source>
</evidence>
<sequence length="167" mass="18111">MRRISTRALWLLLAVITATVAAASIILTPWFDLDPCYLCIFQRLLFMVLALLAILTASGIAQLTTFAGLLFIVVSASGASVAAYQSWLQWQPADTVSCVGGQPNLLEQLIEWLGEKVPALFLASGFCEDRGLVIFGLSLANLAGLVFSGALALALWAWWQSKTRHLV</sequence>
<dbReference type="InterPro" id="IPR050183">
    <property type="entry name" value="DsbB"/>
</dbReference>
<reference evidence="9 10" key="1">
    <citation type="submission" date="2018-01" db="EMBL/GenBank/DDBJ databases">
        <title>The complete genome sequence of Chromatium okenii LaCa, a purple sulfur bacterium with a turbulent life.</title>
        <authorList>
            <person name="Luedin S.M."/>
            <person name="Liechti N."/>
            <person name="Storelli N."/>
            <person name="Danza F."/>
            <person name="Wittwer M."/>
            <person name="Pothier J.F."/>
            <person name="Tonolla M.A."/>
        </authorList>
    </citation>
    <scope>NUCLEOTIDE SEQUENCE [LARGE SCALE GENOMIC DNA]</scope>
    <source>
        <strain evidence="9 10">LaCa</strain>
    </source>
</reference>
<comment type="subcellular location">
    <subcellularLocation>
        <location evidence="1">Cell membrane</location>
        <topology evidence="1">Multi-pass membrane protein</topology>
    </subcellularLocation>
</comment>
<dbReference type="OrthoDB" id="3711263at2"/>
<keyword evidence="10" id="KW-1185">Reference proteome</keyword>
<evidence type="ECO:0000313" key="10">
    <source>
        <dbReference type="Proteomes" id="UP000239936"/>
    </source>
</evidence>
<keyword evidence="7" id="KW-0676">Redox-active center</keyword>
<keyword evidence="4" id="KW-0813">Transport</keyword>
<feature type="transmembrane region" description="Helical" evidence="8">
    <location>
        <begin position="132"/>
        <end position="159"/>
    </location>
</feature>
<keyword evidence="2" id="KW-1003">Cell membrane</keyword>
<dbReference type="AlphaFoldDB" id="A0A2S7XRL8"/>
<dbReference type="PANTHER" id="PTHR36570">
    <property type="entry name" value="DISULFIDE BOND FORMATION PROTEIN B"/>
    <property type="match status" value="1"/>
</dbReference>
<evidence type="ECO:0000256" key="1">
    <source>
        <dbReference type="ARBA" id="ARBA00004651"/>
    </source>
</evidence>
<dbReference type="Pfam" id="PF02600">
    <property type="entry name" value="DsbB"/>
    <property type="match status" value="1"/>
</dbReference>
<proteinExistence type="predicted"/>
<keyword evidence="4" id="KW-0249">Electron transport</keyword>
<dbReference type="GO" id="GO:0005886">
    <property type="term" value="C:plasma membrane"/>
    <property type="evidence" value="ECO:0007669"/>
    <property type="project" value="UniProtKB-SubCell"/>
</dbReference>
<dbReference type="InterPro" id="IPR023380">
    <property type="entry name" value="DsbB-like_sf"/>
</dbReference>
<dbReference type="EMBL" id="PPGH01000035">
    <property type="protein sequence ID" value="PQJ96296.1"/>
    <property type="molecule type" value="Genomic_DNA"/>
</dbReference>
<dbReference type="GO" id="GO:0006457">
    <property type="term" value="P:protein folding"/>
    <property type="evidence" value="ECO:0007669"/>
    <property type="project" value="InterPro"/>
</dbReference>
<evidence type="ECO:0000256" key="5">
    <source>
        <dbReference type="ARBA" id="ARBA00022989"/>
    </source>
</evidence>
<name>A0A2S7XRL8_9GAMM</name>
<dbReference type="InterPro" id="IPR003752">
    <property type="entry name" value="DiS_bond_form_DsbB/BdbC"/>
</dbReference>
<evidence type="ECO:0000256" key="6">
    <source>
        <dbReference type="ARBA" id="ARBA00023136"/>
    </source>
</evidence>
<dbReference type="Proteomes" id="UP000239936">
    <property type="component" value="Unassembled WGS sequence"/>
</dbReference>
<evidence type="ECO:0000313" key="9">
    <source>
        <dbReference type="EMBL" id="PQJ96296.1"/>
    </source>
</evidence>